<gene>
    <name evidence="1" type="ORF">A3H68_01005</name>
</gene>
<organism evidence="1 2">
    <name type="scientific">Candidatus Taylorbacteria bacterium RIFCSPLOWO2_02_FULL_46_40</name>
    <dbReference type="NCBI Taxonomy" id="1802329"/>
    <lineage>
        <taxon>Bacteria</taxon>
        <taxon>Candidatus Tayloriibacteriota</taxon>
    </lineage>
</organism>
<accession>A0A1G2P4G6</accession>
<proteinExistence type="predicted"/>
<dbReference type="Proteomes" id="UP000176429">
    <property type="component" value="Unassembled WGS sequence"/>
</dbReference>
<dbReference type="AlphaFoldDB" id="A0A1G2P4G6"/>
<dbReference type="EMBL" id="MHSH01000004">
    <property type="protein sequence ID" value="OHA42522.1"/>
    <property type="molecule type" value="Genomic_DNA"/>
</dbReference>
<name>A0A1G2P4G6_9BACT</name>
<evidence type="ECO:0000313" key="2">
    <source>
        <dbReference type="Proteomes" id="UP000176429"/>
    </source>
</evidence>
<comment type="caution">
    <text evidence="1">The sequence shown here is derived from an EMBL/GenBank/DDBJ whole genome shotgun (WGS) entry which is preliminary data.</text>
</comment>
<reference evidence="1 2" key="1">
    <citation type="journal article" date="2016" name="Nat. Commun.">
        <title>Thousands of microbial genomes shed light on interconnected biogeochemical processes in an aquifer system.</title>
        <authorList>
            <person name="Anantharaman K."/>
            <person name="Brown C.T."/>
            <person name="Hug L.A."/>
            <person name="Sharon I."/>
            <person name="Castelle C.J."/>
            <person name="Probst A.J."/>
            <person name="Thomas B.C."/>
            <person name="Singh A."/>
            <person name="Wilkins M.J."/>
            <person name="Karaoz U."/>
            <person name="Brodie E.L."/>
            <person name="Williams K.H."/>
            <person name="Hubbard S.S."/>
            <person name="Banfield J.F."/>
        </authorList>
    </citation>
    <scope>NUCLEOTIDE SEQUENCE [LARGE SCALE GENOMIC DNA]</scope>
</reference>
<protein>
    <submittedName>
        <fullName evidence="1">Uncharacterized protein</fullName>
    </submittedName>
</protein>
<sequence>MANQIEFEKTVAEFQKIEDARDQLWDRAKVLIDSGFEVEAYILILATWNFAGFRYVMKDFDLREFQKVINLINPIFKKLENTQFENIDFANNSVAPDIKYIYVQLKKIAKQTGASKIMALKNSRLFVMWDTEIRKIYEIDNKSEADDYIQFLSKMQKHFKDIKWTGKPTSFAKAIDEYNYVIADRNRRLRKRETLERTGNGQN</sequence>
<evidence type="ECO:0000313" key="1">
    <source>
        <dbReference type="EMBL" id="OHA42522.1"/>
    </source>
</evidence>